<evidence type="ECO:0000313" key="1">
    <source>
        <dbReference type="EMBL" id="MRG87790.1"/>
    </source>
</evidence>
<comment type="caution">
    <text evidence="1">The sequence shown here is derived from an EMBL/GenBank/DDBJ whole genome shotgun (WGS) entry which is preliminary data.</text>
</comment>
<protein>
    <submittedName>
        <fullName evidence="1">Uncharacterized protein</fullName>
    </submittedName>
</protein>
<reference evidence="1 2" key="1">
    <citation type="submission" date="2019-11" db="EMBL/GenBank/DDBJ databases">
        <authorList>
            <person name="Li J."/>
        </authorList>
    </citation>
    <scope>NUCLEOTIDE SEQUENCE [LARGE SCALE GENOMIC DNA]</scope>
    <source>
        <strain evidence="1 2">J4</strain>
    </source>
</reference>
<evidence type="ECO:0000313" key="2">
    <source>
        <dbReference type="Proteomes" id="UP000480185"/>
    </source>
</evidence>
<dbReference type="EMBL" id="WJNH01000012">
    <property type="protein sequence ID" value="MRG87790.1"/>
    <property type="molecule type" value="Genomic_DNA"/>
</dbReference>
<keyword evidence="2" id="KW-1185">Reference proteome</keyword>
<proteinExistence type="predicted"/>
<dbReference type="AlphaFoldDB" id="A0A6G1XA87"/>
<organism evidence="1 2">
    <name type="scientific">Salinibacillus xinjiangensis</name>
    <dbReference type="NCBI Taxonomy" id="1229268"/>
    <lineage>
        <taxon>Bacteria</taxon>
        <taxon>Bacillati</taxon>
        <taxon>Bacillota</taxon>
        <taxon>Bacilli</taxon>
        <taxon>Bacillales</taxon>
        <taxon>Bacillaceae</taxon>
        <taxon>Salinibacillus</taxon>
    </lineage>
</organism>
<dbReference type="Proteomes" id="UP000480185">
    <property type="component" value="Unassembled WGS sequence"/>
</dbReference>
<sequence>MVDKQLVKDNGYLYFAYPKRNNPQYDEYIERDEIYSEKHYNEDGFVHGSQLKFSRMVSLNNVFTIVRMKSQALKKTKKATSNKSSQRVDDYIVHIDDIKQYLSKNDELLCIYNDLTPGYQRIGLGLCIVQSERLLRRSGYSKWKRC</sequence>
<name>A0A6G1XA87_9BACI</name>
<accession>A0A6G1XA87</accession>
<gene>
    <name evidence="1" type="ORF">GH754_16115</name>
</gene>